<evidence type="ECO:0000313" key="2">
    <source>
        <dbReference type="EMBL" id="TNN87419.1"/>
    </source>
</evidence>
<protein>
    <submittedName>
        <fullName evidence="2">Uncharacterized protein</fullName>
    </submittedName>
</protein>
<dbReference type="EMBL" id="SRLO01000011">
    <property type="protein sequence ID" value="TNN87419.1"/>
    <property type="molecule type" value="Genomic_DNA"/>
</dbReference>
<feature type="compositionally biased region" description="Basic and acidic residues" evidence="1">
    <location>
        <begin position="257"/>
        <end position="267"/>
    </location>
</feature>
<evidence type="ECO:0000313" key="3">
    <source>
        <dbReference type="Proteomes" id="UP000314294"/>
    </source>
</evidence>
<feature type="compositionally biased region" description="Polar residues" evidence="1">
    <location>
        <begin position="301"/>
        <end position="310"/>
    </location>
</feature>
<dbReference type="Proteomes" id="UP000314294">
    <property type="component" value="Unassembled WGS sequence"/>
</dbReference>
<gene>
    <name evidence="2" type="ORF">EYF80_002620</name>
</gene>
<feature type="compositionally biased region" description="Gly residues" evidence="1">
    <location>
        <begin position="1"/>
        <end position="13"/>
    </location>
</feature>
<reference evidence="2 3" key="1">
    <citation type="submission" date="2019-03" db="EMBL/GenBank/DDBJ databases">
        <title>First draft genome of Liparis tanakae, snailfish: a comprehensive survey of snailfish specific genes.</title>
        <authorList>
            <person name="Kim W."/>
            <person name="Song I."/>
            <person name="Jeong J.-H."/>
            <person name="Kim D."/>
            <person name="Kim S."/>
            <person name="Ryu S."/>
            <person name="Song J.Y."/>
            <person name="Lee S.K."/>
        </authorList>
    </citation>
    <scope>NUCLEOTIDE SEQUENCE [LARGE SCALE GENOMIC DNA]</scope>
    <source>
        <tissue evidence="2">Muscle</tissue>
    </source>
</reference>
<feature type="region of interest" description="Disordered" evidence="1">
    <location>
        <begin position="216"/>
        <end position="315"/>
    </location>
</feature>
<accession>A0A4Z2JB36</accession>
<dbReference type="AlphaFoldDB" id="A0A4Z2JB36"/>
<sequence length="324" mass="35781">MEGCDGDGGGGVQGKSSRKRKGTAQEGRDEEDGERRYEKIGGKEWKETISVEVGEKIGVQTQRRASCTAPSGQCSQARDWSDKEKAVRRSVAQEHRCSDSVPSRAVIVPSTRGPMACQRNNNHYQQSLLEHTEAEFATGHITSIESGTCKDGKWEEESGREKEGGREGREGKKEEERSSPSGVQPPLVLSSLRLEEDGVNEGETLRCQLVTSAGDGRLQSQTGLPAGDFGPNLITPPGRDRRSALGLSRSGLGEQRGGGDRSSKQDREEEEERDKDGKPERHEEERDRKRKWWKPRGRNLHISTSSSIMTPSWGDHLLIFSTAQ</sequence>
<feature type="compositionally biased region" description="Basic and acidic residues" evidence="1">
    <location>
        <begin position="33"/>
        <end position="45"/>
    </location>
</feature>
<feature type="region of interest" description="Disordered" evidence="1">
    <location>
        <begin position="139"/>
        <end position="198"/>
    </location>
</feature>
<keyword evidence="3" id="KW-1185">Reference proteome</keyword>
<feature type="compositionally biased region" description="Basic and acidic residues" evidence="1">
    <location>
        <begin position="274"/>
        <end position="287"/>
    </location>
</feature>
<organism evidence="2 3">
    <name type="scientific">Liparis tanakae</name>
    <name type="common">Tanaka's snailfish</name>
    <dbReference type="NCBI Taxonomy" id="230148"/>
    <lineage>
        <taxon>Eukaryota</taxon>
        <taxon>Metazoa</taxon>
        <taxon>Chordata</taxon>
        <taxon>Craniata</taxon>
        <taxon>Vertebrata</taxon>
        <taxon>Euteleostomi</taxon>
        <taxon>Actinopterygii</taxon>
        <taxon>Neopterygii</taxon>
        <taxon>Teleostei</taxon>
        <taxon>Neoteleostei</taxon>
        <taxon>Acanthomorphata</taxon>
        <taxon>Eupercaria</taxon>
        <taxon>Perciformes</taxon>
        <taxon>Cottioidei</taxon>
        <taxon>Cottales</taxon>
        <taxon>Liparidae</taxon>
        <taxon>Liparis</taxon>
    </lineage>
</organism>
<feature type="compositionally biased region" description="Polar residues" evidence="1">
    <location>
        <begin position="61"/>
        <end position="78"/>
    </location>
</feature>
<feature type="region of interest" description="Disordered" evidence="1">
    <location>
        <begin position="61"/>
        <end position="83"/>
    </location>
</feature>
<evidence type="ECO:0000256" key="1">
    <source>
        <dbReference type="SAM" id="MobiDB-lite"/>
    </source>
</evidence>
<feature type="region of interest" description="Disordered" evidence="1">
    <location>
        <begin position="1"/>
        <end position="45"/>
    </location>
</feature>
<name>A0A4Z2JB36_9TELE</name>
<feature type="compositionally biased region" description="Basic residues" evidence="1">
    <location>
        <begin position="288"/>
        <end position="299"/>
    </location>
</feature>
<feature type="compositionally biased region" description="Basic and acidic residues" evidence="1">
    <location>
        <begin position="148"/>
        <end position="178"/>
    </location>
</feature>
<comment type="caution">
    <text evidence="2">The sequence shown here is derived from an EMBL/GenBank/DDBJ whole genome shotgun (WGS) entry which is preliminary data.</text>
</comment>
<proteinExistence type="predicted"/>